<dbReference type="SUPFAM" id="SSF47571">
    <property type="entry name" value="Cloroperoxidase"/>
    <property type="match status" value="1"/>
</dbReference>
<dbReference type="InterPro" id="IPR000028">
    <property type="entry name" value="Chloroperoxidase"/>
</dbReference>
<dbReference type="PROSITE" id="PS51405">
    <property type="entry name" value="HEME_HALOPEROXIDASE"/>
    <property type="match status" value="1"/>
</dbReference>
<keyword evidence="10" id="KW-1185">Reference proteome</keyword>
<proteinExistence type="inferred from homology"/>
<dbReference type="PANTHER" id="PTHR33577:SF1">
    <property type="entry name" value="HEME HALOPEROXIDASE FAMILY PROFILE DOMAIN-CONTAINING PROTEIN"/>
    <property type="match status" value="1"/>
</dbReference>
<protein>
    <recommendedName>
        <fullName evidence="8">Heme haloperoxidase family profile domain-containing protein</fullName>
    </recommendedName>
</protein>
<evidence type="ECO:0000313" key="9">
    <source>
        <dbReference type="EMBL" id="KAF2485952.1"/>
    </source>
</evidence>
<evidence type="ECO:0000256" key="4">
    <source>
        <dbReference type="ARBA" id="ARBA00022723"/>
    </source>
</evidence>
<dbReference type="Proteomes" id="UP000799767">
    <property type="component" value="Unassembled WGS sequence"/>
</dbReference>
<sequence>MNSLVERSDGIPGCEVSATCNTKINIPNSQIPYDPNNPTAAQKASAARDNCGAINSCSVFNAKEQLVSVTGAHAYQSPATNQLRGPCPGLNAAANHGYLPRSGAPTILQTINGLGAAYGMSLDLAGILAAYAVAIDGDPVTGTWSIGGPQAGLPIIENGQGISWSHNKYEGDTSIGRCDAYINNGDAHSLSTTRYAYAYEVGMADDSYTFDKFAQAFTANTFRSIQQNPYYFAPLFSTTLVAPAAYNFVIAFMSNHTAQQPGGYLNGAIFKEFFAITGDYPNFSWQPGQERIPNNWYRRPSSQQYQAVGGVFGDLIPNFLAYPNSFRFGGNTGKVNTYTGIDLANYTNGVYNADNLFQGNNFACFVYQNIQQGQPDSVNANPLASTVAGIFTPYLNKVFGGITCPQLQSLNDNNLGVYPGHKYSPNPPANAPENC</sequence>
<dbReference type="OrthoDB" id="407298at2759"/>
<dbReference type="EMBL" id="MU001632">
    <property type="protein sequence ID" value="KAF2485952.1"/>
    <property type="molecule type" value="Genomic_DNA"/>
</dbReference>
<gene>
    <name evidence="9" type="ORF">BDY17DRAFT_245395</name>
</gene>
<dbReference type="GO" id="GO:0004601">
    <property type="term" value="F:peroxidase activity"/>
    <property type="evidence" value="ECO:0007669"/>
    <property type="project" value="UniProtKB-KW"/>
</dbReference>
<dbReference type="PANTHER" id="PTHR33577">
    <property type="entry name" value="STERIGMATOCYSTIN BIOSYNTHESIS PEROXIDASE STCC-RELATED"/>
    <property type="match status" value="1"/>
</dbReference>
<evidence type="ECO:0000256" key="2">
    <source>
        <dbReference type="ARBA" id="ARBA00022559"/>
    </source>
</evidence>
<dbReference type="RefSeq" id="XP_033592521.1">
    <property type="nucleotide sequence ID" value="XM_033730627.1"/>
</dbReference>
<dbReference type="GO" id="GO:0046872">
    <property type="term" value="F:metal ion binding"/>
    <property type="evidence" value="ECO:0007669"/>
    <property type="project" value="UniProtKB-KW"/>
</dbReference>
<evidence type="ECO:0000256" key="3">
    <source>
        <dbReference type="ARBA" id="ARBA00022617"/>
    </source>
</evidence>
<evidence type="ECO:0000256" key="6">
    <source>
        <dbReference type="ARBA" id="ARBA00023004"/>
    </source>
</evidence>
<evidence type="ECO:0000256" key="1">
    <source>
        <dbReference type="ARBA" id="ARBA00001970"/>
    </source>
</evidence>
<dbReference type="AlphaFoldDB" id="A0A6A6Q0Z2"/>
<accession>A0A6A6Q0Z2</accession>
<dbReference type="InterPro" id="IPR036851">
    <property type="entry name" value="Chloroperoxidase-like_sf"/>
</dbReference>
<evidence type="ECO:0000256" key="5">
    <source>
        <dbReference type="ARBA" id="ARBA00023002"/>
    </source>
</evidence>
<dbReference type="Pfam" id="PF01328">
    <property type="entry name" value="Peroxidase_2"/>
    <property type="match status" value="1"/>
</dbReference>
<dbReference type="GeneID" id="54471629"/>
<evidence type="ECO:0000259" key="8">
    <source>
        <dbReference type="PROSITE" id="PS51405"/>
    </source>
</evidence>
<keyword evidence="2" id="KW-0575">Peroxidase</keyword>
<comment type="cofactor">
    <cofactor evidence="1">
        <name>heme b</name>
        <dbReference type="ChEBI" id="CHEBI:60344"/>
    </cofactor>
</comment>
<name>A0A6A6Q0Z2_9PEZI</name>
<dbReference type="Gene3D" id="1.10.489.10">
    <property type="entry name" value="Chloroperoxidase-like"/>
    <property type="match status" value="1"/>
</dbReference>
<keyword evidence="5" id="KW-0560">Oxidoreductase</keyword>
<feature type="domain" description="Heme haloperoxidase family profile" evidence="8">
    <location>
        <begin position="71"/>
        <end position="317"/>
    </location>
</feature>
<organism evidence="9 10">
    <name type="scientific">Neohortaea acidophila</name>
    <dbReference type="NCBI Taxonomy" id="245834"/>
    <lineage>
        <taxon>Eukaryota</taxon>
        <taxon>Fungi</taxon>
        <taxon>Dikarya</taxon>
        <taxon>Ascomycota</taxon>
        <taxon>Pezizomycotina</taxon>
        <taxon>Dothideomycetes</taxon>
        <taxon>Dothideomycetidae</taxon>
        <taxon>Mycosphaerellales</taxon>
        <taxon>Teratosphaeriaceae</taxon>
        <taxon>Neohortaea</taxon>
    </lineage>
</organism>
<reference evidence="9" key="1">
    <citation type="journal article" date="2020" name="Stud. Mycol.">
        <title>101 Dothideomycetes genomes: a test case for predicting lifestyles and emergence of pathogens.</title>
        <authorList>
            <person name="Haridas S."/>
            <person name="Albert R."/>
            <person name="Binder M."/>
            <person name="Bloem J."/>
            <person name="Labutti K."/>
            <person name="Salamov A."/>
            <person name="Andreopoulos B."/>
            <person name="Baker S."/>
            <person name="Barry K."/>
            <person name="Bills G."/>
            <person name="Bluhm B."/>
            <person name="Cannon C."/>
            <person name="Castanera R."/>
            <person name="Culley D."/>
            <person name="Daum C."/>
            <person name="Ezra D."/>
            <person name="Gonzalez J."/>
            <person name="Henrissat B."/>
            <person name="Kuo A."/>
            <person name="Liang C."/>
            <person name="Lipzen A."/>
            <person name="Lutzoni F."/>
            <person name="Magnuson J."/>
            <person name="Mondo S."/>
            <person name="Nolan M."/>
            <person name="Ohm R."/>
            <person name="Pangilinan J."/>
            <person name="Park H.-J."/>
            <person name="Ramirez L."/>
            <person name="Alfaro M."/>
            <person name="Sun H."/>
            <person name="Tritt A."/>
            <person name="Yoshinaga Y."/>
            <person name="Zwiers L.-H."/>
            <person name="Turgeon B."/>
            <person name="Goodwin S."/>
            <person name="Spatafora J."/>
            <person name="Crous P."/>
            <person name="Grigoriev I."/>
        </authorList>
    </citation>
    <scope>NUCLEOTIDE SEQUENCE</scope>
    <source>
        <strain evidence="9">CBS 113389</strain>
    </source>
</reference>
<comment type="similarity">
    <text evidence="7">Belongs to the chloroperoxidase family.</text>
</comment>
<evidence type="ECO:0000313" key="10">
    <source>
        <dbReference type="Proteomes" id="UP000799767"/>
    </source>
</evidence>
<keyword evidence="4" id="KW-0479">Metal-binding</keyword>
<keyword evidence="6" id="KW-0408">Iron</keyword>
<evidence type="ECO:0000256" key="7">
    <source>
        <dbReference type="ARBA" id="ARBA00025795"/>
    </source>
</evidence>
<keyword evidence="3" id="KW-0349">Heme</keyword>